<evidence type="ECO:0000256" key="1">
    <source>
        <dbReference type="SAM" id="MobiDB-lite"/>
    </source>
</evidence>
<protein>
    <recommendedName>
        <fullName evidence="5">Phytocyanin domain-containing protein</fullName>
    </recommendedName>
</protein>
<evidence type="ECO:0000313" key="4">
    <source>
        <dbReference type="Proteomes" id="UP000635477"/>
    </source>
</evidence>
<organism evidence="3 4">
    <name type="scientific">Fusarium zealandicum</name>
    <dbReference type="NCBI Taxonomy" id="1053134"/>
    <lineage>
        <taxon>Eukaryota</taxon>
        <taxon>Fungi</taxon>
        <taxon>Dikarya</taxon>
        <taxon>Ascomycota</taxon>
        <taxon>Pezizomycotina</taxon>
        <taxon>Sordariomycetes</taxon>
        <taxon>Hypocreomycetidae</taxon>
        <taxon>Hypocreales</taxon>
        <taxon>Nectriaceae</taxon>
        <taxon>Fusarium</taxon>
        <taxon>Fusarium staphyleae species complex</taxon>
    </lineage>
</organism>
<evidence type="ECO:0008006" key="5">
    <source>
        <dbReference type="Google" id="ProtNLM"/>
    </source>
</evidence>
<reference evidence="3" key="2">
    <citation type="submission" date="2020-05" db="EMBL/GenBank/DDBJ databases">
        <authorList>
            <person name="Kim H.-S."/>
            <person name="Proctor R.H."/>
            <person name="Brown D.W."/>
        </authorList>
    </citation>
    <scope>NUCLEOTIDE SEQUENCE</scope>
    <source>
        <strain evidence="3">NRRL 22465</strain>
    </source>
</reference>
<dbReference type="InterPro" id="IPR052953">
    <property type="entry name" value="Ser-rich/MCO-related"/>
</dbReference>
<feature type="signal peptide" evidence="2">
    <location>
        <begin position="1"/>
        <end position="17"/>
    </location>
</feature>
<proteinExistence type="predicted"/>
<reference evidence="3" key="1">
    <citation type="journal article" date="2020" name="BMC Genomics">
        <title>Correction to: Identification and distribution of gene clusters required for synthesis of sphingolipid metabolism inhibitors in diverse species of the filamentous fungus Fusarium.</title>
        <authorList>
            <person name="Kim H.S."/>
            <person name="Lohmar J.M."/>
            <person name="Busman M."/>
            <person name="Brown D.W."/>
            <person name="Naumann T.A."/>
            <person name="Divon H.H."/>
            <person name="Lysoe E."/>
            <person name="Uhlig S."/>
            <person name="Proctor R.H."/>
        </authorList>
    </citation>
    <scope>NUCLEOTIDE SEQUENCE</scope>
    <source>
        <strain evidence="3">NRRL 22465</strain>
    </source>
</reference>
<dbReference type="CDD" id="cd00920">
    <property type="entry name" value="Cupredoxin"/>
    <property type="match status" value="1"/>
</dbReference>
<dbReference type="OrthoDB" id="2331100at2759"/>
<keyword evidence="2" id="KW-0732">Signal</keyword>
<evidence type="ECO:0000256" key="2">
    <source>
        <dbReference type="SAM" id="SignalP"/>
    </source>
</evidence>
<dbReference type="PANTHER" id="PTHR34883:SF15">
    <property type="entry name" value="EXTRACELLULAR SERINE-RICH PROTEIN"/>
    <property type="match status" value="1"/>
</dbReference>
<name>A0A8H4XLY1_9HYPO</name>
<accession>A0A8H4XLY1</accession>
<dbReference type="AlphaFoldDB" id="A0A8H4XLY1"/>
<dbReference type="SUPFAM" id="SSF49503">
    <property type="entry name" value="Cupredoxins"/>
    <property type="match status" value="1"/>
</dbReference>
<dbReference type="PANTHER" id="PTHR34883">
    <property type="entry name" value="SERINE-RICH PROTEIN, PUTATIVE-RELATED-RELATED"/>
    <property type="match status" value="1"/>
</dbReference>
<feature type="region of interest" description="Disordered" evidence="1">
    <location>
        <begin position="156"/>
        <end position="211"/>
    </location>
</feature>
<dbReference type="Proteomes" id="UP000635477">
    <property type="component" value="Unassembled WGS sequence"/>
</dbReference>
<dbReference type="EMBL" id="JABEYC010000208">
    <property type="protein sequence ID" value="KAF4980780.1"/>
    <property type="molecule type" value="Genomic_DNA"/>
</dbReference>
<dbReference type="InterPro" id="IPR008972">
    <property type="entry name" value="Cupredoxin"/>
</dbReference>
<feature type="chain" id="PRO_5034323303" description="Phytocyanin domain-containing protein" evidence="2">
    <location>
        <begin position="18"/>
        <end position="238"/>
    </location>
</feature>
<gene>
    <name evidence="3" type="ORF">FZEAL_3294</name>
</gene>
<dbReference type="Gene3D" id="2.60.40.420">
    <property type="entry name" value="Cupredoxins - blue copper proteins"/>
    <property type="match status" value="1"/>
</dbReference>
<sequence length="238" mass="24071">MHASALFALSVLPAVFAQADDSSASRTSTASRSSPSSADGLHIVKVGDGGITFQPAELKAAVGDVVEFHFYKGTHSVAQSSFDDPCEPLNSTSFFSGEFSVTDDISDQVFSLTIKSEEPMWYYCATGQHCQGGMVGVINAPSSGQRTLERFTEDAADADNNIEPSSTGGGKIGPAASGSASGSASASASASSTSGSAAEASSSESAAPNAGLEARGDVRWGLMGLGLAMAGFFGGLMI</sequence>
<evidence type="ECO:0000313" key="3">
    <source>
        <dbReference type="EMBL" id="KAF4980780.1"/>
    </source>
</evidence>
<keyword evidence="4" id="KW-1185">Reference proteome</keyword>
<feature type="compositionally biased region" description="Low complexity" evidence="1">
    <location>
        <begin position="175"/>
        <end position="207"/>
    </location>
</feature>
<comment type="caution">
    <text evidence="3">The sequence shown here is derived from an EMBL/GenBank/DDBJ whole genome shotgun (WGS) entry which is preliminary data.</text>
</comment>